<evidence type="ECO:0000313" key="2">
    <source>
        <dbReference type="EMBL" id="MFD2464267.1"/>
    </source>
</evidence>
<keyword evidence="1" id="KW-0812">Transmembrane</keyword>
<feature type="transmembrane region" description="Helical" evidence="1">
    <location>
        <begin position="104"/>
        <end position="126"/>
    </location>
</feature>
<dbReference type="EMBL" id="JBHUKU010000025">
    <property type="protein sequence ID" value="MFD2464267.1"/>
    <property type="molecule type" value="Genomic_DNA"/>
</dbReference>
<keyword evidence="1" id="KW-0472">Membrane</keyword>
<comment type="caution">
    <text evidence="2">The sequence shown here is derived from an EMBL/GenBank/DDBJ whole genome shotgun (WGS) entry which is preliminary data.</text>
</comment>
<feature type="transmembrane region" description="Helical" evidence="1">
    <location>
        <begin position="70"/>
        <end position="92"/>
    </location>
</feature>
<gene>
    <name evidence="2" type="ORF">ACFSYJ_37005</name>
</gene>
<dbReference type="InterPro" id="IPR018750">
    <property type="entry name" value="DUF2306_membrane"/>
</dbReference>
<proteinExistence type="predicted"/>
<dbReference type="Pfam" id="PF10067">
    <property type="entry name" value="DUF2306"/>
    <property type="match status" value="1"/>
</dbReference>
<name>A0ABW5GUP9_9PSEU</name>
<keyword evidence="3" id="KW-1185">Reference proteome</keyword>
<feature type="transmembrane region" description="Helical" evidence="1">
    <location>
        <begin position="165"/>
        <end position="187"/>
    </location>
</feature>
<protein>
    <submittedName>
        <fullName evidence="2">DUF2306 domain-containing protein</fullName>
    </submittedName>
</protein>
<feature type="transmembrane region" description="Helical" evidence="1">
    <location>
        <begin position="199"/>
        <end position="222"/>
    </location>
</feature>
<organism evidence="2 3">
    <name type="scientific">Amycolatopsis samaneae</name>
    <dbReference type="NCBI Taxonomy" id="664691"/>
    <lineage>
        <taxon>Bacteria</taxon>
        <taxon>Bacillati</taxon>
        <taxon>Actinomycetota</taxon>
        <taxon>Actinomycetes</taxon>
        <taxon>Pseudonocardiales</taxon>
        <taxon>Pseudonocardiaceae</taxon>
        <taxon>Amycolatopsis</taxon>
    </lineage>
</organism>
<feature type="transmembrane region" description="Helical" evidence="1">
    <location>
        <begin position="132"/>
        <end position="153"/>
    </location>
</feature>
<sequence>MSITQVPPQSTSPADKPGAATAWWRRPWILPLAAIAAAALVYSWSTYITFDPRIATAALPPEYPLKYPILIAHITFGTIAVTTVVLQVWPWLHRRHPRVHRWIGRVYLVGGVAPSAGLAAVLLPMIAEPPWFAWASRVALEVLWVATTVVGVVAVRRGNVKVHRWLMLCSFALTMDAFSSRLLKVALLPLYPDVIGPTAYMTIVGLGGWLANLVLVLAWLVWTSRRRRPAALDPAV</sequence>
<evidence type="ECO:0000256" key="1">
    <source>
        <dbReference type="SAM" id="Phobius"/>
    </source>
</evidence>
<dbReference type="Proteomes" id="UP001597419">
    <property type="component" value="Unassembled WGS sequence"/>
</dbReference>
<accession>A0ABW5GUP9</accession>
<dbReference type="RefSeq" id="WP_345404853.1">
    <property type="nucleotide sequence ID" value="NZ_BAABHG010000017.1"/>
</dbReference>
<reference evidence="3" key="1">
    <citation type="journal article" date="2019" name="Int. J. Syst. Evol. Microbiol.">
        <title>The Global Catalogue of Microorganisms (GCM) 10K type strain sequencing project: providing services to taxonomists for standard genome sequencing and annotation.</title>
        <authorList>
            <consortium name="The Broad Institute Genomics Platform"/>
            <consortium name="The Broad Institute Genome Sequencing Center for Infectious Disease"/>
            <person name="Wu L."/>
            <person name="Ma J."/>
        </authorList>
    </citation>
    <scope>NUCLEOTIDE SEQUENCE [LARGE SCALE GENOMIC DNA]</scope>
    <source>
        <strain evidence="3">CGMCC 4.7643</strain>
    </source>
</reference>
<keyword evidence="1" id="KW-1133">Transmembrane helix</keyword>
<evidence type="ECO:0000313" key="3">
    <source>
        <dbReference type="Proteomes" id="UP001597419"/>
    </source>
</evidence>
<feature type="transmembrane region" description="Helical" evidence="1">
    <location>
        <begin position="28"/>
        <end position="50"/>
    </location>
</feature>